<name>A0A8J7CD86_9CYAN</name>
<keyword evidence="2" id="KW-1185">Reference proteome</keyword>
<evidence type="ECO:0000313" key="2">
    <source>
        <dbReference type="Proteomes" id="UP000629098"/>
    </source>
</evidence>
<dbReference type="EMBL" id="JACXAE010000043">
    <property type="protein sequence ID" value="MBD2772710.1"/>
    <property type="molecule type" value="Genomic_DNA"/>
</dbReference>
<gene>
    <name evidence="1" type="primary">phnG</name>
    <name evidence="1" type="ORF">ICL16_11675</name>
</gene>
<organism evidence="1 2">
    <name type="scientific">Iningainema tapete BLCC-T55</name>
    <dbReference type="NCBI Taxonomy" id="2748662"/>
    <lineage>
        <taxon>Bacteria</taxon>
        <taxon>Bacillati</taxon>
        <taxon>Cyanobacteriota</taxon>
        <taxon>Cyanophyceae</taxon>
        <taxon>Nostocales</taxon>
        <taxon>Scytonemataceae</taxon>
        <taxon>Iningainema tapete</taxon>
    </lineage>
</organism>
<dbReference type="RefSeq" id="WP_190827637.1">
    <property type="nucleotide sequence ID" value="NZ_CAWPPI010000043.1"/>
</dbReference>
<dbReference type="InterPro" id="IPR009609">
    <property type="entry name" value="Phosphonate_metab_PhnG"/>
</dbReference>
<sequence>MKIPSRCLWIRALTAHSPHKLVSLAEDLTSNMSVNYKSLPEAGLSLLQMEDGVFHEPYYLGEIPVASAWIEITNSRDESFEGAAQVMSDSADLAVALAICDAIMAHQLPGWQKVADLIDKGIEKRTLEEAQRGAILAKTKVNFSLLSQEEEDAED</sequence>
<dbReference type="Pfam" id="PF06754">
    <property type="entry name" value="PhnG"/>
    <property type="match status" value="1"/>
</dbReference>
<proteinExistence type="predicted"/>
<comment type="caution">
    <text evidence="1">The sequence shown here is derived from an EMBL/GenBank/DDBJ whole genome shotgun (WGS) entry which is preliminary data.</text>
</comment>
<dbReference type="Proteomes" id="UP000629098">
    <property type="component" value="Unassembled WGS sequence"/>
</dbReference>
<evidence type="ECO:0000313" key="1">
    <source>
        <dbReference type="EMBL" id="MBD2772710.1"/>
    </source>
</evidence>
<dbReference type="AlphaFoldDB" id="A0A8J7CD86"/>
<reference evidence="1" key="1">
    <citation type="submission" date="2020-09" db="EMBL/GenBank/DDBJ databases">
        <title>Iningainema tapete sp. nov. (Scytonemataceae, Cyanobacteria) from greenhouses in central Florida (USA) produces two types of nodularin with biosynthetic potential for microcystin-LR and anabaenopeptins.</title>
        <authorList>
            <person name="Berthold D.E."/>
            <person name="Lefler F.W."/>
            <person name="Huang I.-S."/>
            <person name="Abdulla H."/>
            <person name="Zimba P.V."/>
            <person name="Laughinghouse H.D. IV."/>
        </authorList>
    </citation>
    <scope>NUCLEOTIDE SEQUENCE</scope>
    <source>
        <strain evidence="1">BLCCT55</strain>
    </source>
</reference>
<dbReference type="GO" id="GO:0019634">
    <property type="term" value="P:organic phosphonate metabolic process"/>
    <property type="evidence" value="ECO:0007669"/>
    <property type="project" value="InterPro"/>
</dbReference>
<dbReference type="GO" id="GO:0016829">
    <property type="term" value="F:lyase activity"/>
    <property type="evidence" value="ECO:0007669"/>
    <property type="project" value="UniProtKB-KW"/>
</dbReference>
<keyword evidence="1" id="KW-0456">Lyase</keyword>
<dbReference type="NCBIfam" id="TIGR03293">
    <property type="entry name" value="PhnG_redo"/>
    <property type="match status" value="1"/>
</dbReference>
<protein>
    <submittedName>
        <fullName evidence="1">Phosphonate C-P lyase system protein PhnG</fullName>
    </submittedName>
</protein>
<dbReference type="GO" id="GO:0015716">
    <property type="term" value="P:organic phosphonate transport"/>
    <property type="evidence" value="ECO:0007669"/>
    <property type="project" value="InterPro"/>
</dbReference>
<accession>A0A8J7CD86</accession>